<feature type="non-terminal residue" evidence="1">
    <location>
        <position position="176"/>
    </location>
</feature>
<name>A0AAV5U6S5_9BILA</name>
<keyword evidence="2" id="KW-1185">Reference proteome</keyword>
<protein>
    <submittedName>
        <fullName evidence="1">Uncharacterized protein</fullName>
    </submittedName>
</protein>
<gene>
    <name evidence="1" type="ORF">PENTCL1PPCAC_24713</name>
</gene>
<evidence type="ECO:0000313" key="2">
    <source>
        <dbReference type="Proteomes" id="UP001432027"/>
    </source>
</evidence>
<sequence>QLQASLVIVEGWRRKVFPLTNDVLHSVMMKGYDSAALILSPASDHNRIQHSLRSLDYERKIAMEYENSSLTFSEIFQCWPGANDDIALLHLTEKNNSLQAQVDSLQAQIDSNIPKLMTEQSAQTDKISLDLLFKDMIKLEEEIAENMEHPSLIENTNEVADFHPPIANSLDAESTV</sequence>
<evidence type="ECO:0000313" key="1">
    <source>
        <dbReference type="EMBL" id="GMT02539.1"/>
    </source>
</evidence>
<dbReference type="AlphaFoldDB" id="A0AAV5U6S5"/>
<dbReference type="EMBL" id="BTSX01000005">
    <property type="protein sequence ID" value="GMT02539.1"/>
    <property type="molecule type" value="Genomic_DNA"/>
</dbReference>
<proteinExistence type="predicted"/>
<comment type="caution">
    <text evidence="1">The sequence shown here is derived from an EMBL/GenBank/DDBJ whole genome shotgun (WGS) entry which is preliminary data.</text>
</comment>
<feature type="non-terminal residue" evidence="1">
    <location>
        <position position="1"/>
    </location>
</feature>
<reference evidence="1" key="1">
    <citation type="submission" date="2023-10" db="EMBL/GenBank/DDBJ databases">
        <title>Genome assembly of Pristionchus species.</title>
        <authorList>
            <person name="Yoshida K."/>
            <person name="Sommer R.J."/>
        </authorList>
    </citation>
    <scope>NUCLEOTIDE SEQUENCE</scope>
    <source>
        <strain evidence="1">RS0144</strain>
    </source>
</reference>
<accession>A0AAV5U6S5</accession>
<dbReference type="Proteomes" id="UP001432027">
    <property type="component" value="Unassembled WGS sequence"/>
</dbReference>
<organism evidence="1 2">
    <name type="scientific">Pristionchus entomophagus</name>
    <dbReference type="NCBI Taxonomy" id="358040"/>
    <lineage>
        <taxon>Eukaryota</taxon>
        <taxon>Metazoa</taxon>
        <taxon>Ecdysozoa</taxon>
        <taxon>Nematoda</taxon>
        <taxon>Chromadorea</taxon>
        <taxon>Rhabditida</taxon>
        <taxon>Rhabditina</taxon>
        <taxon>Diplogasteromorpha</taxon>
        <taxon>Diplogasteroidea</taxon>
        <taxon>Neodiplogasteridae</taxon>
        <taxon>Pristionchus</taxon>
    </lineage>
</organism>